<keyword evidence="2" id="KW-0805">Transcription regulation</keyword>
<accession>A0A0C2TFB8</accession>
<dbReference type="InterPro" id="IPR038491">
    <property type="entry name" value="Velvet_dom_sf"/>
</dbReference>
<protein>
    <recommendedName>
        <fullName evidence="6">Velvet domain-containing protein</fullName>
    </recommendedName>
</protein>
<evidence type="ECO:0000256" key="2">
    <source>
        <dbReference type="ARBA" id="ARBA00023015"/>
    </source>
</evidence>
<dbReference type="PANTHER" id="PTHR33572">
    <property type="entry name" value="SPORE DEVELOPMENT REGULATOR VOSA"/>
    <property type="match status" value="1"/>
</dbReference>
<comment type="subcellular location">
    <subcellularLocation>
        <location evidence="1">Nucleus</location>
    </subcellularLocation>
</comment>
<dbReference type="InterPro" id="IPR021740">
    <property type="entry name" value="Velvet"/>
</dbReference>
<dbReference type="OrthoDB" id="3056235at2759"/>
<gene>
    <name evidence="7" type="ORF">M378DRAFT_161867</name>
</gene>
<evidence type="ECO:0000256" key="3">
    <source>
        <dbReference type="ARBA" id="ARBA00023163"/>
    </source>
</evidence>
<evidence type="ECO:0000256" key="1">
    <source>
        <dbReference type="ARBA" id="ARBA00004123"/>
    </source>
</evidence>
<evidence type="ECO:0000313" key="7">
    <source>
        <dbReference type="EMBL" id="KIL65549.1"/>
    </source>
</evidence>
<dbReference type="PROSITE" id="PS51821">
    <property type="entry name" value="VELVET"/>
    <property type="match status" value="1"/>
</dbReference>
<dbReference type="Pfam" id="PF11754">
    <property type="entry name" value="Velvet"/>
    <property type="match status" value="2"/>
</dbReference>
<feature type="region of interest" description="Disordered" evidence="5">
    <location>
        <begin position="60"/>
        <end position="86"/>
    </location>
</feature>
<name>A0A0C2TFB8_AMAMK</name>
<dbReference type="AlphaFoldDB" id="A0A0C2TFB8"/>
<feature type="compositionally biased region" description="Low complexity" evidence="5">
    <location>
        <begin position="60"/>
        <end position="78"/>
    </location>
</feature>
<dbReference type="PANTHER" id="PTHR33572:SF15">
    <property type="entry name" value="VELVET DOMAIN-CONTAINING PROTEIN"/>
    <property type="match status" value="1"/>
</dbReference>
<keyword evidence="8" id="KW-1185">Reference proteome</keyword>
<keyword evidence="3" id="KW-0804">Transcription</keyword>
<dbReference type="EMBL" id="KN818241">
    <property type="protein sequence ID" value="KIL65549.1"/>
    <property type="molecule type" value="Genomic_DNA"/>
</dbReference>
<sequence>MVVPKEALSGIKSFDGSCSKLESQSCCRYASIKNRAKTKSSGDSSPQLSCSSFFFSSNGTTPSRSPPSSHQSVSASPPLSAPHVRRPPRIQVSSLLADPHTRTYHLEVVQQPIITAAFETANLSRLALTPPVIVQLTVRDTSGNSVVPELELPFLVAHLSLFSSDGTPLDMGSSIGRDHTPPTLYGNIISSVEQLEDLQGNLGLFFLFPDVSIRWRGQYQLGINLLRLYRPDPAEGMTISPQGAALAETRTHVFSVVDRAEYSASPSTRLTQCFLRQGARMFNYISPP</sequence>
<dbReference type="Gene3D" id="2.60.40.3960">
    <property type="entry name" value="Velvet domain"/>
    <property type="match status" value="1"/>
</dbReference>
<dbReference type="STRING" id="946122.A0A0C2TFB8"/>
<keyword evidence="4" id="KW-0539">Nucleus</keyword>
<feature type="domain" description="Velvet" evidence="6">
    <location>
        <begin position="99"/>
        <end position="284"/>
    </location>
</feature>
<evidence type="ECO:0000256" key="4">
    <source>
        <dbReference type="ARBA" id="ARBA00023242"/>
    </source>
</evidence>
<dbReference type="InterPro" id="IPR037525">
    <property type="entry name" value="Velvet_dom"/>
</dbReference>
<dbReference type="GO" id="GO:0005634">
    <property type="term" value="C:nucleus"/>
    <property type="evidence" value="ECO:0007669"/>
    <property type="project" value="UniProtKB-SubCell"/>
</dbReference>
<dbReference type="InParanoid" id="A0A0C2TFB8"/>
<evidence type="ECO:0000259" key="6">
    <source>
        <dbReference type="PROSITE" id="PS51821"/>
    </source>
</evidence>
<evidence type="ECO:0000256" key="5">
    <source>
        <dbReference type="SAM" id="MobiDB-lite"/>
    </source>
</evidence>
<evidence type="ECO:0000313" key="8">
    <source>
        <dbReference type="Proteomes" id="UP000054549"/>
    </source>
</evidence>
<dbReference type="Proteomes" id="UP000054549">
    <property type="component" value="Unassembled WGS sequence"/>
</dbReference>
<organism evidence="7 8">
    <name type="scientific">Amanita muscaria (strain Koide BX008)</name>
    <dbReference type="NCBI Taxonomy" id="946122"/>
    <lineage>
        <taxon>Eukaryota</taxon>
        <taxon>Fungi</taxon>
        <taxon>Dikarya</taxon>
        <taxon>Basidiomycota</taxon>
        <taxon>Agaricomycotina</taxon>
        <taxon>Agaricomycetes</taxon>
        <taxon>Agaricomycetidae</taxon>
        <taxon>Agaricales</taxon>
        <taxon>Pluteineae</taxon>
        <taxon>Amanitaceae</taxon>
        <taxon>Amanita</taxon>
    </lineage>
</organism>
<reference evidence="7 8" key="1">
    <citation type="submission" date="2014-04" db="EMBL/GenBank/DDBJ databases">
        <title>Evolutionary Origins and Diversification of the Mycorrhizal Mutualists.</title>
        <authorList>
            <consortium name="DOE Joint Genome Institute"/>
            <consortium name="Mycorrhizal Genomics Consortium"/>
            <person name="Kohler A."/>
            <person name="Kuo A."/>
            <person name="Nagy L.G."/>
            <person name="Floudas D."/>
            <person name="Copeland A."/>
            <person name="Barry K.W."/>
            <person name="Cichocki N."/>
            <person name="Veneault-Fourrey C."/>
            <person name="LaButti K."/>
            <person name="Lindquist E.A."/>
            <person name="Lipzen A."/>
            <person name="Lundell T."/>
            <person name="Morin E."/>
            <person name="Murat C."/>
            <person name="Riley R."/>
            <person name="Ohm R."/>
            <person name="Sun H."/>
            <person name="Tunlid A."/>
            <person name="Henrissat B."/>
            <person name="Grigoriev I.V."/>
            <person name="Hibbett D.S."/>
            <person name="Martin F."/>
        </authorList>
    </citation>
    <scope>NUCLEOTIDE SEQUENCE [LARGE SCALE GENOMIC DNA]</scope>
    <source>
        <strain evidence="7 8">Koide BX008</strain>
    </source>
</reference>
<dbReference type="HOGENOM" id="CLU_070888_0_0_1"/>
<proteinExistence type="predicted"/>